<dbReference type="PANTHER" id="PTHR11394">
    <property type="entry name" value="TASTE RECEPTOR TYPE 2"/>
    <property type="match status" value="1"/>
</dbReference>
<keyword evidence="8 12" id="KW-0472">Membrane</keyword>
<protein>
    <recommendedName>
        <fullName evidence="12">Taste receptor type 2</fullName>
    </recommendedName>
</protein>
<keyword evidence="9 12" id="KW-0675">Receptor</keyword>
<feature type="transmembrane region" description="Helical" evidence="13">
    <location>
        <begin position="267"/>
        <end position="289"/>
    </location>
</feature>
<name>A0A7K5ACP7_9AVES</name>
<evidence type="ECO:0000256" key="13">
    <source>
        <dbReference type="SAM" id="Phobius"/>
    </source>
</evidence>
<keyword evidence="15" id="KW-1185">Reference proteome</keyword>
<feature type="transmembrane region" description="Helical" evidence="13">
    <location>
        <begin position="61"/>
        <end position="80"/>
    </location>
</feature>
<keyword evidence="3 12" id="KW-0919">Taste</keyword>
<feature type="transmembrane region" description="Helical" evidence="13">
    <location>
        <begin position="133"/>
        <end position="153"/>
    </location>
</feature>
<evidence type="ECO:0000256" key="1">
    <source>
        <dbReference type="ARBA" id="ARBA00004141"/>
    </source>
</evidence>
<evidence type="ECO:0000256" key="7">
    <source>
        <dbReference type="ARBA" id="ARBA00023040"/>
    </source>
</evidence>
<evidence type="ECO:0000256" key="3">
    <source>
        <dbReference type="ARBA" id="ARBA00022480"/>
    </source>
</evidence>
<evidence type="ECO:0000256" key="8">
    <source>
        <dbReference type="ARBA" id="ARBA00023136"/>
    </source>
</evidence>
<dbReference type="SUPFAM" id="SSF81321">
    <property type="entry name" value="Family A G protein-coupled receptor-like"/>
    <property type="match status" value="1"/>
</dbReference>
<feature type="transmembrane region" description="Helical" evidence="13">
    <location>
        <begin position="239"/>
        <end position="261"/>
    </location>
</feature>
<organism evidence="14 15">
    <name type="scientific">Centropus unirufus</name>
    <dbReference type="NCBI Taxonomy" id="1118519"/>
    <lineage>
        <taxon>Eukaryota</taxon>
        <taxon>Metazoa</taxon>
        <taxon>Chordata</taxon>
        <taxon>Craniata</taxon>
        <taxon>Vertebrata</taxon>
        <taxon>Euteleostomi</taxon>
        <taxon>Archelosauria</taxon>
        <taxon>Archosauria</taxon>
        <taxon>Dinosauria</taxon>
        <taxon>Saurischia</taxon>
        <taxon>Theropoda</taxon>
        <taxon>Coelurosauria</taxon>
        <taxon>Aves</taxon>
        <taxon>Neognathae</taxon>
        <taxon>Neoaves</taxon>
        <taxon>Otidimorphae</taxon>
        <taxon>Cuculiformes</taxon>
        <taxon>Centropidae</taxon>
        <taxon>Centropus</taxon>
    </lineage>
</organism>
<dbReference type="InterPro" id="IPR007960">
    <property type="entry name" value="TAS2R"/>
</dbReference>
<dbReference type="OrthoDB" id="8876749at2759"/>
<keyword evidence="5 12" id="KW-0812">Transmembrane</keyword>
<evidence type="ECO:0000256" key="6">
    <source>
        <dbReference type="ARBA" id="ARBA00022989"/>
    </source>
</evidence>
<keyword evidence="7 12" id="KW-0297">G-protein coupled receptor</keyword>
<evidence type="ECO:0000256" key="4">
    <source>
        <dbReference type="ARBA" id="ARBA00022606"/>
    </source>
</evidence>
<dbReference type="EMBL" id="VYZI01001556">
    <property type="protein sequence ID" value="NWR81380.1"/>
    <property type="molecule type" value="Genomic_DNA"/>
</dbReference>
<dbReference type="GO" id="GO:0004930">
    <property type="term" value="F:G protein-coupled receptor activity"/>
    <property type="evidence" value="ECO:0007669"/>
    <property type="project" value="UniProtKB-KW"/>
</dbReference>
<evidence type="ECO:0000256" key="12">
    <source>
        <dbReference type="RuleBase" id="RU004424"/>
    </source>
</evidence>
<dbReference type="AlphaFoldDB" id="A0A7K5ACP7"/>
<accession>A0A7K5ACP7</accession>
<dbReference type="GO" id="GO:0016020">
    <property type="term" value="C:membrane"/>
    <property type="evidence" value="ECO:0007669"/>
    <property type="project" value="UniProtKB-SubCell"/>
</dbReference>
<feature type="transmembrane region" description="Helical" evidence="13">
    <location>
        <begin position="92"/>
        <end position="113"/>
    </location>
</feature>
<comment type="caution">
    <text evidence="14">The sequence shown here is derived from an EMBL/GenBank/DDBJ whole genome shotgun (WGS) entry which is preliminary data.</text>
</comment>
<dbReference type="Pfam" id="PF05296">
    <property type="entry name" value="TAS2R"/>
    <property type="match status" value="1"/>
</dbReference>
<evidence type="ECO:0000313" key="14">
    <source>
        <dbReference type="EMBL" id="NWR81380.1"/>
    </source>
</evidence>
<evidence type="ECO:0000313" key="15">
    <source>
        <dbReference type="Proteomes" id="UP000517892"/>
    </source>
</evidence>
<gene>
    <name evidence="14" type="primary">Tas2r7_1</name>
    <name evidence="14" type="ORF">CENUNI_R11535</name>
</gene>
<keyword evidence="4 12" id="KW-0716">Sensory transduction</keyword>
<feature type="transmembrane region" description="Helical" evidence="13">
    <location>
        <begin position="186"/>
        <end position="210"/>
    </location>
</feature>
<keyword evidence="10 12" id="KW-0807">Transducer</keyword>
<dbReference type="Proteomes" id="UP000517892">
    <property type="component" value="Unassembled WGS sequence"/>
</dbReference>
<keyword evidence="6 13" id="KW-1133">Transmembrane helix</keyword>
<evidence type="ECO:0000256" key="9">
    <source>
        <dbReference type="ARBA" id="ARBA00023170"/>
    </source>
</evidence>
<comment type="similarity">
    <text evidence="2 11">Belongs to the G-protein coupled receptor T2R family.</text>
</comment>
<feature type="non-terminal residue" evidence="14">
    <location>
        <position position="307"/>
    </location>
</feature>
<dbReference type="Gene3D" id="1.20.1070.10">
    <property type="entry name" value="Rhodopsin 7-helix transmembrane proteins"/>
    <property type="match status" value="1"/>
</dbReference>
<feature type="non-terminal residue" evidence="14">
    <location>
        <position position="1"/>
    </location>
</feature>
<reference evidence="14 15" key="1">
    <citation type="submission" date="2019-09" db="EMBL/GenBank/DDBJ databases">
        <title>Bird 10,000 Genomes (B10K) Project - Family phase.</title>
        <authorList>
            <person name="Zhang G."/>
        </authorList>
    </citation>
    <scope>NUCLEOTIDE SEQUENCE [LARGE SCALE GENOMIC DNA]</scope>
    <source>
        <strain evidence="14">B10K-DU-017-25</strain>
        <tissue evidence="14">Mixed tissue sample</tissue>
    </source>
</reference>
<sequence>SQDKFNITSNNAIALVIFTVQSFAGMWINAFIVSVICIGLVKKKSFNSNEKILLFLGCSRFGYLCILWLHVFILVIYPWLLVHPIPPLSITIQTFLHFCNLWVSSCLSGFYCIKIANFRHSFFTFLKAKIDRIVPWLLLGSVLLSLSISIPVYNITGELTCDNPNDTNLGKYWNLNVQMEEQFFPIYFLSGFASVTAFLAVVFSALLLLFSLWRHKRRMQANSVKNISMEAHVKATKSILSFLFLYSISVTCSITIIFSDAKKENPMIFLLGVFENAFPVVHSLVLIFSNPKLEKTLLRILVCVKCK</sequence>
<dbReference type="PANTHER" id="PTHR11394:SF47">
    <property type="entry name" value="TASTE RECEPTOR TYPE 2 MEMBER 40"/>
    <property type="match status" value="1"/>
</dbReference>
<evidence type="ECO:0000256" key="5">
    <source>
        <dbReference type="ARBA" id="ARBA00022692"/>
    </source>
</evidence>
<evidence type="ECO:0000256" key="10">
    <source>
        <dbReference type="ARBA" id="ARBA00023224"/>
    </source>
</evidence>
<proteinExistence type="inferred from homology"/>
<comment type="subcellular location">
    <subcellularLocation>
        <location evidence="1 12">Membrane</location>
        <topology evidence="1 12">Multi-pass membrane protein</topology>
    </subcellularLocation>
</comment>
<feature type="transmembrane region" description="Helical" evidence="13">
    <location>
        <begin position="12"/>
        <end position="41"/>
    </location>
</feature>
<dbReference type="GO" id="GO:0033038">
    <property type="term" value="F:bitter taste receptor activity"/>
    <property type="evidence" value="ECO:0007669"/>
    <property type="project" value="InterPro"/>
</dbReference>
<evidence type="ECO:0000256" key="11">
    <source>
        <dbReference type="RuleBase" id="RU004423"/>
    </source>
</evidence>
<dbReference type="FunFam" id="1.20.1070.10:FF:000055">
    <property type="entry name" value="Taste receptor type 2"/>
    <property type="match status" value="1"/>
</dbReference>
<evidence type="ECO:0000256" key="2">
    <source>
        <dbReference type="ARBA" id="ARBA00007376"/>
    </source>
</evidence>